<reference evidence="3" key="1">
    <citation type="journal article" date="2014" name="Genome Announc.">
        <title>Draft genome sequence of Weissella oryzae SG25T, isolated from fermented rice grains.</title>
        <authorList>
            <person name="Tanizawa Y."/>
            <person name="Fujisawa T."/>
            <person name="Mochizuki T."/>
            <person name="Kaminuma E."/>
            <person name="Suzuki Y."/>
            <person name="Nakamura Y."/>
            <person name="Tohno M."/>
        </authorList>
    </citation>
    <scope>NUCLEOTIDE SEQUENCE [LARGE SCALE GENOMIC DNA]</scope>
    <source>
        <strain evidence="3">DSM 25784 / JCM 18191 / LMG 30913 / SG25</strain>
    </source>
</reference>
<dbReference type="SUPFAM" id="SSF55729">
    <property type="entry name" value="Acyl-CoA N-acyltransferases (Nat)"/>
    <property type="match status" value="1"/>
</dbReference>
<dbReference type="InterPro" id="IPR000182">
    <property type="entry name" value="GNAT_dom"/>
</dbReference>
<dbReference type="PANTHER" id="PTHR13355:SF11">
    <property type="entry name" value="GLUCOSAMINE 6-PHOSPHATE N-ACETYLTRANSFERASE"/>
    <property type="match status" value="1"/>
</dbReference>
<proteinExistence type="predicted"/>
<gene>
    <name evidence="2" type="ORF">WOSG25_012960</name>
</gene>
<dbReference type="InterPro" id="IPR016181">
    <property type="entry name" value="Acyl_CoA_acyltransferase"/>
</dbReference>
<evidence type="ECO:0000313" key="2">
    <source>
        <dbReference type="EMBL" id="GAK30199.1"/>
    </source>
</evidence>
<dbReference type="CDD" id="cd04301">
    <property type="entry name" value="NAT_SF"/>
    <property type="match status" value="1"/>
</dbReference>
<dbReference type="GO" id="GO:0004343">
    <property type="term" value="F:glucosamine 6-phosphate N-acetyltransferase activity"/>
    <property type="evidence" value="ECO:0007669"/>
    <property type="project" value="TreeGrafter"/>
</dbReference>
<dbReference type="eggNOG" id="COG2153">
    <property type="taxonomic scope" value="Bacteria"/>
</dbReference>
<dbReference type="STRING" id="1329250.WOSG25_012960"/>
<dbReference type="PANTHER" id="PTHR13355">
    <property type="entry name" value="GLUCOSAMINE 6-PHOSPHATE N-ACETYLTRANSFERASE"/>
    <property type="match status" value="1"/>
</dbReference>
<keyword evidence="3" id="KW-1185">Reference proteome</keyword>
<protein>
    <submittedName>
        <fullName evidence="2">Putative acetyltransferase</fullName>
    </submittedName>
</protein>
<dbReference type="Pfam" id="PF13673">
    <property type="entry name" value="Acetyltransf_10"/>
    <property type="match status" value="1"/>
</dbReference>
<dbReference type="InterPro" id="IPR039143">
    <property type="entry name" value="GNPNAT1-like"/>
</dbReference>
<sequence>MNENELIVSKEYGLGSFSKDALSIRQTVFVEEQGIPLDLELDDFDSRTTHYVGFTAAKPVTTARVSINDQDNSWHIQRVATLSEARGHGYAAKLMKTIISDAKEAGVHKLELGAQVPSRGFYEKLGFKPVGEPFMDAGIEHIEMTLTV</sequence>
<dbReference type="AlphaFoldDB" id="A0A069CS06"/>
<feature type="domain" description="N-acetyltransferase" evidence="1">
    <location>
        <begin position="7"/>
        <end position="148"/>
    </location>
</feature>
<dbReference type="OrthoDB" id="9796171at2"/>
<evidence type="ECO:0000259" key="1">
    <source>
        <dbReference type="PROSITE" id="PS51186"/>
    </source>
</evidence>
<dbReference type="EMBL" id="DF820484">
    <property type="protein sequence ID" value="GAK30199.1"/>
    <property type="molecule type" value="Genomic_DNA"/>
</dbReference>
<organism evidence="2 3">
    <name type="scientific">Weissella oryzae (strain DSM 25784 / JCM 18191 / LMG 30913 / SG25)</name>
    <dbReference type="NCBI Taxonomy" id="1329250"/>
    <lineage>
        <taxon>Bacteria</taxon>
        <taxon>Bacillati</taxon>
        <taxon>Bacillota</taxon>
        <taxon>Bacilli</taxon>
        <taxon>Lactobacillales</taxon>
        <taxon>Lactobacillaceae</taxon>
        <taxon>Weissella</taxon>
    </lineage>
</organism>
<dbReference type="Gene3D" id="3.40.630.30">
    <property type="match status" value="1"/>
</dbReference>
<evidence type="ECO:0000313" key="3">
    <source>
        <dbReference type="Proteomes" id="UP000030643"/>
    </source>
</evidence>
<accession>A0A069CS06</accession>
<keyword evidence="2" id="KW-0808">Transferase</keyword>
<dbReference type="Proteomes" id="UP000030643">
    <property type="component" value="Unassembled WGS sequence"/>
</dbReference>
<dbReference type="PROSITE" id="PS51186">
    <property type="entry name" value="GNAT"/>
    <property type="match status" value="1"/>
</dbReference>
<dbReference type="RefSeq" id="WP_045476321.1">
    <property type="nucleotide sequence ID" value="NZ_DF820484.1"/>
</dbReference>
<name>A0A069CS06_WEIOS</name>